<protein>
    <submittedName>
        <fullName evidence="2">Uncharacterized protein</fullName>
    </submittedName>
</protein>
<feature type="region of interest" description="Disordered" evidence="1">
    <location>
        <begin position="1"/>
        <end position="24"/>
    </location>
</feature>
<sequence length="83" mass="8857">MTRSAPPEPFQHSNKPVCLTPTGEGAPRRCGGLGGLNAGIQRPSVGGFGQSPRTVERLVENKECFSGCLESFLRASNKKDDLL</sequence>
<proteinExistence type="predicted"/>
<accession>Q9X400</accession>
<organism evidence="2">
    <name type="scientific">Bacillus subtilis</name>
    <dbReference type="NCBI Taxonomy" id="1423"/>
    <lineage>
        <taxon>Bacteria</taxon>
        <taxon>Bacillati</taxon>
        <taxon>Bacillota</taxon>
        <taxon>Bacilli</taxon>
        <taxon>Bacillales</taxon>
        <taxon>Bacillaceae</taxon>
        <taxon>Bacillus</taxon>
    </lineage>
</organism>
<name>Q9X400_BACIU</name>
<dbReference type="AlphaFoldDB" id="Q9X400"/>
<gene>
    <name evidence="2" type="primary">orf14</name>
</gene>
<evidence type="ECO:0000256" key="1">
    <source>
        <dbReference type="SAM" id="MobiDB-lite"/>
    </source>
</evidence>
<geneLocation type="plasmid" evidence="2">
    <name>p1414</name>
</geneLocation>
<keyword evidence="2" id="KW-0614">Plasmid</keyword>
<evidence type="ECO:0000313" key="2">
    <source>
        <dbReference type="EMBL" id="AAD22625.1"/>
    </source>
</evidence>
<dbReference type="EMBL" id="AF091592">
    <property type="protein sequence ID" value="AAD22625.1"/>
    <property type="molecule type" value="Genomic_DNA"/>
</dbReference>
<reference evidence="2" key="1">
    <citation type="journal article" date="1999" name="Plasmid">
        <title>Complete sequence of Bacillus subtilis plasmid p1414 and comparison with seven other plasmid types found in Russian soil isolates of Bacillus subtilis.</title>
        <authorList>
            <person name="Thorsted P.B."/>
            <person name="Thomas C.M."/>
            <person name="Poluektova E.U."/>
            <person name="Prozorov A.A."/>
        </authorList>
    </citation>
    <scope>NUCLEOTIDE SEQUENCE</scope>
    <source>
        <plasmid evidence="2">p1414</plasmid>
    </source>
</reference>